<name>A0AAP2DFZ8_9BACT</name>
<dbReference type="Proteomes" id="UP001319180">
    <property type="component" value="Unassembled WGS sequence"/>
</dbReference>
<dbReference type="InterPro" id="IPR011041">
    <property type="entry name" value="Quinoprot_gluc/sorb_DH_b-prop"/>
</dbReference>
<evidence type="ECO:0000259" key="1">
    <source>
        <dbReference type="Pfam" id="PF07995"/>
    </source>
</evidence>
<reference evidence="2 3" key="1">
    <citation type="submission" date="2021-05" db="EMBL/GenBank/DDBJ databases">
        <title>A Polyphasic approach of four new species of the genus Ohtaekwangia: Ohtaekwangia histidinii sp. nov., Ohtaekwangia cretensis sp. nov., Ohtaekwangia indiensis sp. nov., Ohtaekwangia reichenbachii sp. nov. from diverse environment.</title>
        <authorList>
            <person name="Octaviana S."/>
        </authorList>
    </citation>
    <scope>NUCLEOTIDE SEQUENCE [LARGE SCALE GENOMIC DNA]</scope>
    <source>
        <strain evidence="2 3">PWU37</strain>
    </source>
</reference>
<keyword evidence="3" id="KW-1185">Reference proteome</keyword>
<gene>
    <name evidence="2" type="ORF">KK078_26230</name>
</gene>
<dbReference type="RefSeq" id="WP_254093309.1">
    <property type="nucleotide sequence ID" value="NZ_JAHESC010000055.1"/>
</dbReference>
<dbReference type="Pfam" id="PF07995">
    <property type="entry name" value="GSDH"/>
    <property type="match status" value="1"/>
</dbReference>
<dbReference type="SUPFAM" id="SSF50952">
    <property type="entry name" value="Soluble quinoprotein glucose dehydrogenase"/>
    <property type="match status" value="1"/>
</dbReference>
<feature type="domain" description="Glucose/Sorbosone dehydrogenase" evidence="1">
    <location>
        <begin position="50"/>
        <end position="366"/>
    </location>
</feature>
<dbReference type="PROSITE" id="PS51257">
    <property type="entry name" value="PROKAR_LIPOPROTEIN"/>
    <property type="match status" value="1"/>
</dbReference>
<sequence length="391" mass="43391">MKLFINPLRKSLATIAWTSIVAVALLVACDEDDDDNDDGPDRGTTIASNLDTPWELAFAPDGRLFLTERPGTVTVIENGTKTNWLKLDTVVQEVGESGLLGLTLDPDFTNNGYIYLGYTYAASKGPLQLVNKLVRYREDAATRKPVFDKVLLDRIPGNYIHNSGGLEFGPDEMLYWGMGERYEPNLAQDVDELAGKILRLTRDGAIPNDNPFPGSYVFSYGHRNPQGLAFQPETGDLWSTEHGPSDEQGCCRDEINRILPGRNYGWPVIRGSEQQAGMETPVYHSGDTTTWAPTGGIFIRQGEWKDSFVFTGLRGQALYRAVFHPDDPARIMNVERYLYTQLGRLRNVAEGADGRLYIAVSNQDGRGNPSSTDDRIVAFTLEELKASLSPM</sequence>
<protein>
    <submittedName>
        <fullName evidence="2">PQQ-dependent sugar dehydrogenase</fullName>
    </submittedName>
</protein>
<accession>A0AAP2DFZ8</accession>
<dbReference type="PANTHER" id="PTHR19328:SF13">
    <property type="entry name" value="HIPL1 PROTEIN"/>
    <property type="match status" value="1"/>
</dbReference>
<dbReference type="Gene3D" id="2.120.10.30">
    <property type="entry name" value="TolB, C-terminal domain"/>
    <property type="match status" value="1"/>
</dbReference>
<comment type="caution">
    <text evidence="2">The sequence shown here is derived from an EMBL/GenBank/DDBJ whole genome shotgun (WGS) entry which is preliminary data.</text>
</comment>
<dbReference type="InterPro" id="IPR011042">
    <property type="entry name" value="6-blade_b-propeller_TolB-like"/>
</dbReference>
<dbReference type="AlphaFoldDB" id="A0AAP2DFZ8"/>
<dbReference type="InterPro" id="IPR012938">
    <property type="entry name" value="Glc/Sorbosone_DH"/>
</dbReference>
<evidence type="ECO:0000313" key="3">
    <source>
        <dbReference type="Proteomes" id="UP001319180"/>
    </source>
</evidence>
<proteinExistence type="predicted"/>
<dbReference type="PANTHER" id="PTHR19328">
    <property type="entry name" value="HEDGEHOG-INTERACTING PROTEIN"/>
    <property type="match status" value="1"/>
</dbReference>
<organism evidence="2 3">
    <name type="scientific">Dawidia soli</name>
    <dbReference type="NCBI Taxonomy" id="2782352"/>
    <lineage>
        <taxon>Bacteria</taxon>
        <taxon>Pseudomonadati</taxon>
        <taxon>Bacteroidota</taxon>
        <taxon>Cytophagia</taxon>
        <taxon>Cytophagales</taxon>
        <taxon>Chryseotaleaceae</taxon>
        <taxon>Dawidia</taxon>
    </lineage>
</organism>
<dbReference type="EMBL" id="JAHESC010000055">
    <property type="protein sequence ID" value="MBT1690090.1"/>
    <property type="molecule type" value="Genomic_DNA"/>
</dbReference>
<evidence type="ECO:0000313" key="2">
    <source>
        <dbReference type="EMBL" id="MBT1690090.1"/>
    </source>
</evidence>